<evidence type="ECO:0000313" key="1">
    <source>
        <dbReference type="EMBL" id="KAK8514486.1"/>
    </source>
</evidence>
<organism evidence="1 2">
    <name type="scientific">Hibiscus sabdariffa</name>
    <name type="common">roselle</name>
    <dbReference type="NCBI Taxonomy" id="183260"/>
    <lineage>
        <taxon>Eukaryota</taxon>
        <taxon>Viridiplantae</taxon>
        <taxon>Streptophyta</taxon>
        <taxon>Embryophyta</taxon>
        <taxon>Tracheophyta</taxon>
        <taxon>Spermatophyta</taxon>
        <taxon>Magnoliopsida</taxon>
        <taxon>eudicotyledons</taxon>
        <taxon>Gunneridae</taxon>
        <taxon>Pentapetalae</taxon>
        <taxon>rosids</taxon>
        <taxon>malvids</taxon>
        <taxon>Malvales</taxon>
        <taxon>Malvaceae</taxon>
        <taxon>Malvoideae</taxon>
        <taxon>Hibiscus</taxon>
    </lineage>
</organism>
<comment type="caution">
    <text evidence="1">The sequence shown here is derived from an EMBL/GenBank/DDBJ whole genome shotgun (WGS) entry which is preliminary data.</text>
</comment>
<gene>
    <name evidence="1" type="ORF">V6N12_009188</name>
</gene>
<dbReference type="Proteomes" id="UP001472677">
    <property type="component" value="Unassembled WGS sequence"/>
</dbReference>
<proteinExistence type="predicted"/>
<accession>A0ABR2C5C9</accession>
<protein>
    <submittedName>
        <fullName evidence="1">Uncharacterized protein</fullName>
    </submittedName>
</protein>
<evidence type="ECO:0000313" key="2">
    <source>
        <dbReference type="Proteomes" id="UP001472677"/>
    </source>
</evidence>
<reference evidence="1 2" key="1">
    <citation type="journal article" date="2024" name="G3 (Bethesda)">
        <title>Genome assembly of Hibiscus sabdariffa L. provides insights into metabolisms of medicinal natural products.</title>
        <authorList>
            <person name="Kim T."/>
        </authorList>
    </citation>
    <scope>NUCLEOTIDE SEQUENCE [LARGE SCALE GENOMIC DNA]</scope>
    <source>
        <strain evidence="1">TK-2024</strain>
        <tissue evidence="1">Old leaves</tissue>
    </source>
</reference>
<dbReference type="EMBL" id="JBBPBM010000067">
    <property type="protein sequence ID" value="KAK8514486.1"/>
    <property type="molecule type" value="Genomic_DNA"/>
</dbReference>
<keyword evidence="2" id="KW-1185">Reference proteome</keyword>
<name>A0ABR2C5C9_9ROSI</name>
<sequence>MKRYTNVQLDGKSMKIEIVGTNVSTSAAFSATNDTFGNSNGSIRVAKEGVVLEAVALEGVVEKRFQLKMLMLI</sequence>